<dbReference type="InterPro" id="IPR001387">
    <property type="entry name" value="Cro/C1-type_HTH"/>
</dbReference>
<proteinExistence type="predicted"/>
<keyword evidence="3" id="KW-1185">Reference proteome</keyword>
<name>A0ABV1RMU6_9ALTE</name>
<accession>A0ABV1RMU6</accession>
<dbReference type="Gene3D" id="1.10.260.40">
    <property type="entry name" value="lambda repressor-like DNA-binding domains"/>
    <property type="match status" value="1"/>
</dbReference>
<protein>
    <recommendedName>
        <fullName evidence="1">HTH cro/C1-type domain-containing protein</fullName>
    </recommendedName>
</protein>
<dbReference type="SMART" id="SM00530">
    <property type="entry name" value="HTH_XRE"/>
    <property type="match status" value="1"/>
</dbReference>
<feature type="domain" description="HTH cro/C1-type" evidence="1">
    <location>
        <begin position="118"/>
        <end position="152"/>
    </location>
</feature>
<dbReference type="SUPFAM" id="SSF47413">
    <property type="entry name" value="lambda repressor-like DNA-binding domains"/>
    <property type="match status" value="1"/>
</dbReference>
<evidence type="ECO:0000259" key="1">
    <source>
        <dbReference type="PROSITE" id="PS50943"/>
    </source>
</evidence>
<reference evidence="2 3" key="1">
    <citation type="submission" date="2024-06" db="EMBL/GenBank/DDBJ databases">
        <authorList>
            <person name="Chen R.Y."/>
        </authorList>
    </citation>
    <scope>NUCLEOTIDE SEQUENCE [LARGE SCALE GENOMIC DNA]</scope>
    <source>
        <strain evidence="2 3">D2</strain>
    </source>
</reference>
<dbReference type="EMBL" id="JBELOE010000287">
    <property type="protein sequence ID" value="MER2494263.1"/>
    <property type="molecule type" value="Genomic_DNA"/>
</dbReference>
<evidence type="ECO:0000313" key="2">
    <source>
        <dbReference type="EMBL" id="MER2494263.1"/>
    </source>
</evidence>
<sequence>MEQRQNISNKSLTDIEKFENALKTINCKNYQDAEIICEIIYLSQRSICNEQQLSQSLLLLESLSELSVEHNELLAVMLDKLINNIEVYQSNQHKTANQILAELMKTHSTKQKDLAHILPQSIISELVNGKRKLTINHMQAFAEYFSVPVAYFIRQD</sequence>
<organism evidence="2 3">
    <name type="scientific">Catenovulum sediminis</name>
    <dbReference type="NCBI Taxonomy" id="1740262"/>
    <lineage>
        <taxon>Bacteria</taxon>
        <taxon>Pseudomonadati</taxon>
        <taxon>Pseudomonadota</taxon>
        <taxon>Gammaproteobacteria</taxon>
        <taxon>Alteromonadales</taxon>
        <taxon>Alteromonadaceae</taxon>
        <taxon>Catenovulum</taxon>
    </lineage>
</organism>
<comment type="caution">
    <text evidence="2">The sequence shown here is derived from an EMBL/GenBank/DDBJ whole genome shotgun (WGS) entry which is preliminary data.</text>
</comment>
<dbReference type="InterPro" id="IPR010982">
    <property type="entry name" value="Lambda_DNA-bd_dom_sf"/>
</dbReference>
<dbReference type="PROSITE" id="PS50943">
    <property type="entry name" value="HTH_CROC1"/>
    <property type="match status" value="1"/>
</dbReference>
<dbReference type="RefSeq" id="WP_350403260.1">
    <property type="nucleotide sequence ID" value="NZ_JBELOE010000287.1"/>
</dbReference>
<evidence type="ECO:0000313" key="3">
    <source>
        <dbReference type="Proteomes" id="UP001467690"/>
    </source>
</evidence>
<gene>
    <name evidence="2" type="ORF">ABS311_20515</name>
</gene>
<dbReference type="Proteomes" id="UP001467690">
    <property type="component" value="Unassembled WGS sequence"/>
</dbReference>